<evidence type="ECO:0000256" key="4">
    <source>
        <dbReference type="ARBA" id="ARBA00023125"/>
    </source>
</evidence>
<evidence type="ECO:0000256" key="6">
    <source>
        <dbReference type="SAM" id="MobiDB-lite"/>
    </source>
</evidence>
<dbReference type="InterPro" id="IPR039425">
    <property type="entry name" value="RNA_pol_sigma-70-like"/>
</dbReference>
<dbReference type="Proteomes" id="UP001595851">
    <property type="component" value="Unassembled WGS sequence"/>
</dbReference>
<evidence type="ECO:0000256" key="2">
    <source>
        <dbReference type="ARBA" id="ARBA00023015"/>
    </source>
</evidence>
<evidence type="ECO:0000259" key="8">
    <source>
        <dbReference type="Pfam" id="PF08281"/>
    </source>
</evidence>
<keyword evidence="3" id="KW-0731">Sigma factor</keyword>
<evidence type="ECO:0000313" key="10">
    <source>
        <dbReference type="Proteomes" id="UP001595851"/>
    </source>
</evidence>
<dbReference type="Gene3D" id="1.10.1740.10">
    <property type="match status" value="1"/>
</dbReference>
<dbReference type="PANTHER" id="PTHR43133:SF8">
    <property type="entry name" value="RNA POLYMERASE SIGMA FACTOR HI_1459-RELATED"/>
    <property type="match status" value="1"/>
</dbReference>
<evidence type="ECO:0000259" key="7">
    <source>
        <dbReference type="Pfam" id="PF04542"/>
    </source>
</evidence>
<dbReference type="SUPFAM" id="SSF88659">
    <property type="entry name" value="Sigma3 and sigma4 domains of RNA polymerase sigma factors"/>
    <property type="match status" value="1"/>
</dbReference>
<dbReference type="Gene3D" id="1.10.10.10">
    <property type="entry name" value="Winged helix-like DNA-binding domain superfamily/Winged helix DNA-binding domain"/>
    <property type="match status" value="1"/>
</dbReference>
<keyword evidence="10" id="KW-1185">Reference proteome</keyword>
<accession>A0ABV8GPZ9</accession>
<dbReference type="RefSeq" id="WP_357829842.1">
    <property type="nucleotide sequence ID" value="NZ_JBHSBI010000040.1"/>
</dbReference>
<evidence type="ECO:0000256" key="1">
    <source>
        <dbReference type="ARBA" id="ARBA00010641"/>
    </source>
</evidence>
<comment type="caution">
    <text evidence="9">The sequence shown here is derived from an EMBL/GenBank/DDBJ whole genome shotgun (WGS) entry which is preliminary data.</text>
</comment>
<organism evidence="9 10">
    <name type="scientific">Nonomuraea purpurea</name>
    <dbReference type="NCBI Taxonomy" id="1849276"/>
    <lineage>
        <taxon>Bacteria</taxon>
        <taxon>Bacillati</taxon>
        <taxon>Actinomycetota</taxon>
        <taxon>Actinomycetes</taxon>
        <taxon>Streptosporangiales</taxon>
        <taxon>Streptosporangiaceae</taxon>
        <taxon>Nonomuraea</taxon>
    </lineage>
</organism>
<dbReference type="InterPro" id="IPR014284">
    <property type="entry name" value="RNA_pol_sigma-70_dom"/>
</dbReference>
<name>A0ABV8GPZ9_9ACTN</name>
<comment type="similarity">
    <text evidence="1">Belongs to the sigma-70 factor family. ECF subfamily.</text>
</comment>
<reference evidence="10" key="1">
    <citation type="journal article" date="2019" name="Int. J. Syst. Evol. Microbiol.">
        <title>The Global Catalogue of Microorganisms (GCM) 10K type strain sequencing project: providing services to taxonomists for standard genome sequencing and annotation.</title>
        <authorList>
            <consortium name="The Broad Institute Genomics Platform"/>
            <consortium name="The Broad Institute Genome Sequencing Center for Infectious Disease"/>
            <person name="Wu L."/>
            <person name="Ma J."/>
        </authorList>
    </citation>
    <scope>NUCLEOTIDE SEQUENCE [LARGE SCALE GENOMIC DNA]</scope>
    <source>
        <strain evidence="10">TBRC 1276</strain>
    </source>
</reference>
<dbReference type="NCBIfam" id="TIGR02937">
    <property type="entry name" value="sigma70-ECF"/>
    <property type="match status" value="1"/>
</dbReference>
<keyword evidence="4" id="KW-0238">DNA-binding</keyword>
<gene>
    <name evidence="9" type="ORF">ACFOY2_48195</name>
</gene>
<dbReference type="InterPro" id="IPR013325">
    <property type="entry name" value="RNA_pol_sigma_r2"/>
</dbReference>
<dbReference type="Pfam" id="PF08281">
    <property type="entry name" value="Sigma70_r4_2"/>
    <property type="match status" value="1"/>
</dbReference>
<dbReference type="InterPro" id="IPR036388">
    <property type="entry name" value="WH-like_DNA-bd_sf"/>
</dbReference>
<dbReference type="InterPro" id="IPR007627">
    <property type="entry name" value="RNA_pol_sigma70_r2"/>
</dbReference>
<sequence length="184" mass="21101">MEDERVKRFEEVYHRAYEQILGYVIRRCESPEDASDVVAETFAVAWRRIDDVPPGEEATLWLYGVARRALANHYRGERRRRHHRQALAGTIAPFFPGPEESLDLLTITSVFRSLQEEDRELLSLLAWEGLDTAQIASVLGRSPNAVRIRLHRARKRLARALRRSGVSTHHTAPATRIPAERTTP</sequence>
<keyword evidence="5" id="KW-0804">Transcription</keyword>
<evidence type="ECO:0000313" key="9">
    <source>
        <dbReference type="EMBL" id="MFC4015069.1"/>
    </source>
</evidence>
<evidence type="ECO:0000256" key="5">
    <source>
        <dbReference type="ARBA" id="ARBA00023163"/>
    </source>
</evidence>
<dbReference type="SUPFAM" id="SSF88946">
    <property type="entry name" value="Sigma2 domain of RNA polymerase sigma factors"/>
    <property type="match status" value="1"/>
</dbReference>
<dbReference type="EMBL" id="JBHSBI010000040">
    <property type="protein sequence ID" value="MFC4015069.1"/>
    <property type="molecule type" value="Genomic_DNA"/>
</dbReference>
<dbReference type="PANTHER" id="PTHR43133">
    <property type="entry name" value="RNA POLYMERASE ECF-TYPE SIGMA FACTO"/>
    <property type="match status" value="1"/>
</dbReference>
<proteinExistence type="inferred from homology"/>
<keyword evidence="2" id="KW-0805">Transcription regulation</keyword>
<feature type="domain" description="RNA polymerase sigma factor 70 region 4 type 2" evidence="8">
    <location>
        <begin position="108"/>
        <end position="157"/>
    </location>
</feature>
<evidence type="ECO:0000256" key="3">
    <source>
        <dbReference type="ARBA" id="ARBA00023082"/>
    </source>
</evidence>
<feature type="region of interest" description="Disordered" evidence="6">
    <location>
        <begin position="161"/>
        <end position="184"/>
    </location>
</feature>
<dbReference type="Pfam" id="PF04542">
    <property type="entry name" value="Sigma70_r2"/>
    <property type="match status" value="1"/>
</dbReference>
<feature type="domain" description="RNA polymerase sigma-70 region 2" evidence="7">
    <location>
        <begin position="13"/>
        <end position="80"/>
    </location>
</feature>
<protein>
    <submittedName>
        <fullName evidence="9">RNA polymerase sigma factor</fullName>
    </submittedName>
</protein>
<dbReference type="InterPro" id="IPR013324">
    <property type="entry name" value="RNA_pol_sigma_r3/r4-like"/>
</dbReference>
<dbReference type="InterPro" id="IPR013249">
    <property type="entry name" value="RNA_pol_sigma70_r4_t2"/>
</dbReference>